<comment type="caution">
    <text evidence="1">The sequence shown here is derived from an EMBL/GenBank/DDBJ whole genome shotgun (WGS) entry which is preliminary data.</text>
</comment>
<dbReference type="EMBL" id="CM042021">
    <property type="protein sequence ID" value="KAI3819590.1"/>
    <property type="molecule type" value="Genomic_DNA"/>
</dbReference>
<reference evidence="1 2" key="2">
    <citation type="journal article" date="2022" name="Mol. Ecol. Resour.">
        <title>The genomes of chicory, endive, great burdock and yacon provide insights into Asteraceae paleo-polyploidization history and plant inulin production.</title>
        <authorList>
            <person name="Fan W."/>
            <person name="Wang S."/>
            <person name="Wang H."/>
            <person name="Wang A."/>
            <person name="Jiang F."/>
            <person name="Liu H."/>
            <person name="Zhao H."/>
            <person name="Xu D."/>
            <person name="Zhang Y."/>
        </authorList>
    </citation>
    <scope>NUCLEOTIDE SEQUENCE [LARGE SCALE GENOMIC DNA]</scope>
    <source>
        <strain evidence="2">cv. Yunnan</strain>
        <tissue evidence="1">Leaves</tissue>
    </source>
</reference>
<reference evidence="2" key="1">
    <citation type="journal article" date="2022" name="Mol. Ecol. Resour.">
        <title>The genomes of chicory, endive, great burdock and yacon provide insights into Asteraceae palaeo-polyploidization history and plant inulin production.</title>
        <authorList>
            <person name="Fan W."/>
            <person name="Wang S."/>
            <person name="Wang H."/>
            <person name="Wang A."/>
            <person name="Jiang F."/>
            <person name="Liu H."/>
            <person name="Zhao H."/>
            <person name="Xu D."/>
            <person name="Zhang Y."/>
        </authorList>
    </citation>
    <scope>NUCLEOTIDE SEQUENCE [LARGE SCALE GENOMIC DNA]</scope>
    <source>
        <strain evidence="2">cv. Yunnan</strain>
    </source>
</reference>
<gene>
    <name evidence="1" type="ORF">L1987_13431</name>
</gene>
<proteinExistence type="predicted"/>
<name>A0ACB9JJ63_9ASTR</name>
<dbReference type="Proteomes" id="UP001056120">
    <property type="component" value="Linkage Group LG04"/>
</dbReference>
<protein>
    <submittedName>
        <fullName evidence="1">Uncharacterized protein</fullName>
    </submittedName>
</protein>
<sequence>MTMYENGFLPAESSDEEPSEIPESPPNIQEISDPRGSHVRMSGYEPSSDNTHAVTGYSVELSADASSQKKSIPPTMRDRNPKTPRRGTRAMARKTTWLGKRVKFEDCRVVFPSSLRESGEPSRRVEAPADYLEEYQLWKARQEEERQELSDRIATVWGHVTEHNYSILGIIESKDLLEQDRMADKDQLMAAREEAQEARDQNRKWGTIVTLMVFVSLILHYLT</sequence>
<evidence type="ECO:0000313" key="1">
    <source>
        <dbReference type="EMBL" id="KAI3819590.1"/>
    </source>
</evidence>
<organism evidence="1 2">
    <name type="scientific">Smallanthus sonchifolius</name>
    <dbReference type="NCBI Taxonomy" id="185202"/>
    <lineage>
        <taxon>Eukaryota</taxon>
        <taxon>Viridiplantae</taxon>
        <taxon>Streptophyta</taxon>
        <taxon>Embryophyta</taxon>
        <taxon>Tracheophyta</taxon>
        <taxon>Spermatophyta</taxon>
        <taxon>Magnoliopsida</taxon>
        <taxon>eudicotyledons</taxon>
        <taxon>Gunneridae</taxon>
        <taxon>Pentapetalae</taxon>
        <taxon>asterids</taxon>
        <taxon>campanulids</taxon>
        <taxon>Asterales</taxon>
        <taxon>Asteraceae</taxon>
        <taxon>Asteroideae</taxon>
        <taxon>Heliantheae alliance</taxon>
        <taxon>Millerieae</taxon>
        <taxon>Smallanthus</taxon>
    </lineage>
</organism>
<accession>A0ACB9JJ63</accession>
<keyword evidence="2" id="KW-1185">Reference proteome</keyword>
<evidence type="ECO:0000313" key="2">
    <source>
        <dbReference type="Proteomes" id="UP001056120"/>
    </source>
</evidence>